<dbReference type="NCBIfam" id="TIGR01048">
    <property type="entry name" value="lysA"/>
    <property type="match status" value="1"/>
</dbReference>
<evidence type="ECO:0000256" key="7">
    <source>
        <dbReference type="RuleBase" id="RU003738"/>
    </source>
</evidence>
<keyword evidence="10" id="KW-1185">Reference proteome</keyword>
<feature type="binding site" evidence="5">
    <location>
        <position position="289"/>
    </location>
    <ligand>
        <name>substrate</name>
    </ligand>
</feature>
<dbReference type="PRINTS" id="PR01179">
    <property type="entry name" value="ODADCRBXLASE"/>
</dbReference>
<dbReference type="Gene3D" id="3.20.20.10">
    <property type="entry name" value="Alanine racemase"/>
    <property type="match status" value="1"/>
</dbReference>
<evidence type="ECO:0000256" key="4">
    <source>
        <dbReference type="ARBA" id="ARBA00023239"/>
    </source>
</evidence>
<keyword evidence="2 5" id="KW-0210">Decarboxylase</keyword>
<evidence type="ECO:0000313" key="10">
    <source>
        <dbReference type="Proteomes" id="UP001620397"/>
    </source>
</evidence>
<dbReference type="InterPro" id="IPR000183">
    <property type="entry name" value="Orn/DAP/Arg_de-COase"/>
</dbReference>
<evidence type="ECO:0000313" key="9">
    <source>
        <dbReference type="EMBL" id="MFK2929717.1"/>
    </source>
</evidence>
<feature type="binding site" evidence="5">
    <location>
        <begin position="286"/>
        <end position="289"/>
    </location>
    <ligand>
        <name>pyridoxal 5'-phosphate</name>
        <dbReference type="ChEBI" id="CHEBI:597326"/>
    </ligand>
</feature>
<feature type="domain" description="Orn/DAP/Arg decarboxylase 2 N-terminal" evidence="8">
    <location>
        <begin position="47"/>
        <end position="293"/>
    </location>
</feature>
<proteinExistence type="inferred from homology"/>
<dbReference type="InterPro" id="IPR002986">
    <property type="entry name" value="DAP_deCOOHase_LysA"/>
</dbReference>
<organism evidence="9 10">
    <name type="scientific">Dyella agri</name>
    <dbReference type="NCBI Taxonomy" id="1926869"/>
    <lineage>
        <taxon>Bacteria</taxon>
        <taxon>Pseudomonadati</taxon>
        <taxon>Pseudomonadota</taxon>
        <taxon>Gammaproteobacteria</taxon>
        <taxon>Lysobacterales</taxon>
        <taxon>Rhodanobacteraceae</taxon>
        <taxon>Dyella</taxon>
    </lineage>
</organism>
<dbReference type="EC" id="4.1.1.20" evidence="5 6"/>
<accession>A0ABW8KEW7</accession>
<dbReference type="SUPFAM" id="SSF51419">
    <property type="entry name" value="PLP-binding barrel"/>
    <property type="match status" value="1"/>
</dbReference>
<feature type="binding site" evidence="5">
    <location>
        <position position="329"/>
    </location>
    <ligand>
        <name>substrate</name>
    </ligand>
</feature>
<comment type="catalytic activity">
    <reaction evidence="5 7">
        <text>meso-2,6-diaminopimelate + H(+) = L-lysine + CO2</text>
        <dbReference type="Rhea" id="RHEA:15101"/>
        <dbReference type="ChEBI" id="CHEBI:15378"/>
        <dbReference type="ChEBI" id="CHEBI:16526"/>
        <dbReference type="ChEBI" id="CHEBI:32551"/>
        <dbReference type="ChEBI" id="CHEBI:57791"/>
        <dbReference type="EC" id="4.1.1.20"/>
    </reaction>
</comment>
<keyword evidence="4 5" id="KW-0456">Lyase</keyword>
<comment type="subunit">
    <text evidence="5">Homodimer.</text>
</comment>
<feature type="binding site" evidence="5">
    <location>
        <position position="385"/>
    </location>
    <ligand>
        <name>substrate</name>
    </ligand>
</feature>
<dbReference type="Pfam" id="PF02784">
    <property type="entry name" value="Orn_Arg_deC_N"/>
    <property type="match status" value="1"/>
</dbReference>
<evidence type="ECO:0000256" key="1">
    <source>
        <dbReference type="ARBA" id="ARBA00001933"/>
    </source>
</evidence>
<evidence type="ECO:0000259" key="8">
    <source>
        <dbReference type="Pfam" id="PF02784"/>
    </source>
</evidence>
<protein>
    <recommendedName>
        <fullName evidence="5 6">Diaminopimelate decarboxylase</fullName>
        <shortName evidence="5">DAP decarboxylase</shortName>
        <shortName evidence="5">DAPDC</shortName>
        <ecNumber evidence="5 6">4.1.1.20</ecNumber>
    </recommendedName>
</protein>
<dbReference type="PROSITE" id="PS00879">
    <property type="entry name" value="ODR_DC_2_2"/>
    <property type="match status" value="1"/>
</dbReference>
<feature type="binding site" evidence="5">
    <location>
        <position position="250"/>
    </location>
    <ligand>
        <name>pyridoxal 5'-phosphate</name>
        <dbReference type="ChEBI" id="CHEBI:597326"/>
    </ligand>
</feature>
<dbReference type="PROSITE" id="PS00878">
    <property type="entry name" value="ODR_DC_2_1"/>
    <property type="match status" value="1"/>
</dbReference>
<keyword evidence="5 7" id="KW-0457">Lysine biosynthesis</keyword>
<feature type="modified residue" description="N6-(pyridoxal phosphate)lysine" evidence="5">
    <location>
        <position position="71"/>
    </location>
</feature>
<dbReference type="HAMAP" id="MF_02120">
    <property type="entry name" value="LysA"/>
    <property type="match status" value="1"/>
</dbReference>
<dbReference type="InterPro" id="IPR029066">
    <property type="entry name" value="PLP-binding_barrel"/>
</dbReference>
<dbReference type="PANTHER" id="PTHR43727">
    <property type="entry name" value="DIAMINOPIMELATE DECARBOXYLASE"/>
    <property type="match status" value="1"/>
</dbReference>
<dbReference type="InterPro" id="IPR022644">
    <property type="entry name" value="De-COase2_N"/>
</dbReference>
<comment type="caution">
    <text evidence="9">The sequence shown here is derived from an EMBL/GenBank/DDBJ whole genome shotgun (WGS) entry which is preliminary data.</text>
</comment>
<dbReference type="GO" id="GO:0008836">
    <property type="term" value="F:diaminopimelate decarboxylase activity"/>
    <property type="evidence" value="ECO:0007669"/>
    <property type="project" value="UniProtKB-EC"/>
</dbReference>
<keyword evidence="3 5" id="KW-0663">Pyridoxal phosphate</keyword>
<feature type="binding site" evidence="5">
    <location>
        <position position="325"/>
    </location>
    <ligand>
        <name>substrate</name>
    </ligand>
</feature>
<comment type="pathway">
    <text evidence="5 7">Amino-acid biosynthesis; L-lysine biosynthesis via DAP pathway; L-lysine from DL-2,6-diaminopimelate: step 1/1.</text>
</comment>
<evidence type="ECO:0000256" key="2">
    <source>
        <dbReference type="ARBA" id="ARBA00022793"/>
    </source>
</evidence>
<dbReference type="InterPro" id="IPR022653">
    <property type="entry name" value="De-COase2_pyr-phos_BS"/>
</dbReference>
<dbReference type="Gene3D" id="2.40.37.10">
    <property type="entry name" value="Lyase, Ornithine Decarboxylase, Chain A, domain 1"/>
    <property type="match status" value="1"/>
</dbReference>
<evidence type="ECO:0000256" key="5">
    <source>
        <dbReference type="HAMAP-Rule" id="MF_02120"/>
    </source>
</evidence>
<comment type="cofactor">
    <cofactor evidence="1 5 7">
        <name>pyridoxal 5'-phosphate</name>
        <dbReference type="ChEBI" id="CHEBI:597326"/>
    </cofactor>
</comment>
<keyword evidence="5" id="KW-0028">Amino-acid biosynthesis</keyword>
<feature type="binding site" evidence="5">
    <location>
        <position position="357"/>
    </location>
    <ligand>
        <name>substrate</name>
    </ligand>
</feature>
<dbReference type="Proteomes" id="UP001620397">
    <property type="component" value="Unassembled WGS sequence"/>
</dbReference>
<comment type="similarity">
    <text evidence="5">Belongs to the Orn/Lys/Arg decarboxylase class-II family. LysA subfamily.</text>
</comment>
<name>A0ABW8KEW7_9GAMM</name>
<evidence type="ECO:0000256" key="3">
    <source>
        <dbReference type="ARBA" id="ARBA00022898"/>
    </source>
</evidence>
<dbReference type="PRINTS" id="PR01181">
    <property type="entry name" value="DAPDCRBXLASE"/>
</dbReference>
<dbReference type="InterPro" id="IPR022657">
    <property type="entry name" value="De-COase2_CS"/>
</dbReference>
<dbReference type="InterPro" id="IPR009006">
    <property type="entry name" value="Ala_racemase/Decarboxylase_C"/>
</dbReference>
<dbReference type="EMBL" id="JADIKL010000002">
    <property type="protein sequence ID" value="MFK2929717.1"/>
    <property type="molecule type" value="Genomic_DNA"/>
</dbReference>
<reference evidence="9 10" key="1">
    <citation type="submission" date="2020-10" db="EMBL/GenBank/DDBJ databases">
        <title>Phylogeny of dyella-like bacteria.</title>
        <authorList>
            <person name="Fu J."/>
        </authorList>
    </citation>
    <scope>NUCLEOTIDE SEQUENCE [LARGE SCALE GENOMIC DNA]</scope>
    <source>
        <strain evidence="9 10">DKC-1</strain>
    </source>
</reference>
<evidence type="ECO:0000256" key="6">
    <source>
        <dbReference type="NCBIfam" id="TIGR01048"/>
    </source>
</evidence>
<dbReference type="CDD" id="cd06828">
    <property type="entry name" value="PLPDE_III_DapDC"/>
    <property type="match status" value="1"/>
</dbReference>
<dbReference type="RefSeq" id="WP_404537106.1">
    <property type="nucleotide sequence ID" value="NZ_JADIKL010000002.1"/>
</dbReference>
<feature type="binding site" evidence="5">
    <location>
        <position position="385"/>
    </location>
    <ligand>
        <name>pyridoxal 5'-phosphate</name>
        <dbReference type="ChEBI" id="CHEBI:597326"/>
    </ligand>
</feature>
<gene>
    <name evidence="5 9" type="primary">lysA</name>
    <name evidence="9" type="ORF">ISP14_02820</name>
</gene>
<dbReference type="PANTHER" id="PTHR43727:SF2">
    <property type="entry name" value="GROUP IV DECARBOXYLASE"/>
    <property type="match status" value="1"/>
</dbReference>
<comment type="function">
    <text evidence="5">Specifically catalyzes the decarboxylation of meso-diaminopimelate (meso-DAP) to L-lysine.</text>
</comment>
<dbReference type="SUPFAM" id="SSF50621">
    <property type="entry name" value="Alanine racemase C-terminal domain-like"/>
    <property type="match status" value="1"/>
</dbReference>
<sequence length="434" mass="46350">MQAATAGPADPDASTHALDDDATLDGVDLEQLAHRIATPLHAYSASAIRQRIDTLRQALAGLDAGICFAVKANPNLAILQLMAEAGVGADIVSAGELQRSLHAGVPPGRIVFSGVGKSADEITGALSVGIARFNVESLDELHLLQRLAQAQQVVAAAAVRINPDVDAHTHAKISTGKSENKFGVSIDEARCWFAARSMFPNVRLDGLHVHIGSQILDAEPFRLALQRVAVFWRELEQAGHPIASIDVGGGLGVCYRAGVDQPLAVTDYAAAIHEALSGFKGRILLEPGRWLVAEAGVLLTRVIRVKPGVERCFLVLDAAMNDLQRPSLYDAWHDIVPVRADASGSPTTYDIVGPVCETGDTFARGRVLPECVAGDLLLIKATGAYGASMASTYNSRPLAAEVLLDRGRYAVVRRRQHFDEMIAGEQPARHWQTP</sequence>